<proteinExistence type="inferred from homology"/>
<sequence>MRLEDFYMGKGSYRDTKSGKRELVLRYRDESGDLRYKSFTRDTEEECLQAAMDFAEEYTGNLNADDSTIPEILRKRFDKDLKFNYIKKQSYYRKIETLKIIENDAIGQIPIRKIQKHHINRFLKEITGYSNSTIEKLFLQLKLAFKTAVEADVMTKNPMLAHDIRRPRSSKADKKIRALTEEEQKKLTECILNDKVPKGRNDYRTQILIALYSGMRMGEINALSPDDIDFKQNVVHVRKTISMGTRGKGFLGDTTKTYAGLRDIPISNALRPVLERALAEMLPNDPGLIFYDHGNNRVITTSNVNSYYKRTCDKCGIECNGQHALRHTFATRCIESGVPSIVLKKWLGHTDIHVTLDTYADVFDRMNDTAINTLDTYLDSLESEEEA</sequence>
<accession>A0A6A8MBF7</accession>
<comment type="similarity">
    <text evidence="1">Belongs to the 'phage' integrase family.</text>
</comment>
<evidence type="ECO:0000256" key="3">
    <source>
        <dbReference type="ARBA" id="ARBA00023172"/>
    </source>
</evidence>
<keyword evidence="3" id="KW-0233">DNA recombination</keyword>
<dbReference type="GO" id="GO:0015074">
    <property type="term" value="P:DNA integration"/>
    <property type="evidence" value="ECO:0007669"/>
    <property type="project" value="InterPro"/>
</dbReference>
<name>A0A6A8MBF7_9FIRM</name>
<dbReference type="GO" id="GO:0006310">
    <property type="term" value="P:DNA recombination"/>
    <property type="evidence" value="ECO:0007669"/>
    <property type="project" value="UniProtKB-KW"/>
</dbReference>
<dbReference type="GO" id="GO:0003677">
    <property type="term" value="F:DNA binding"/>
    <property type="evidence" value="ECO:0007669"/>
    <property type="project" value="UniProtKB-KW"/>
</dbReference>
<evidence type="ECO:0000313" key="5">
    <source>
        <dbReference type="EMBL" id="MST69224.1"/>
    </source>
</evidence>
<evidence type="ECO:0000259" key="4">
    <source>
        <dbReference type="PROSITE" id="PS51898"/>
    </source>
</evidence>
<dbReference type="InterPro" id="IPR002104">
    <property type="entry name" value="Integrase_catalytic"/>
</dbReference>
<dbReference type="SUPFAM" id="SSF56349">
    <property type="entry name" value="DNA breaking-rejoining enzymes"/>
    <property type="match status" value="1"/>
</dbReference>
<dbReference type="AlphaFoldDB" id="A0A6A8MBF7"/>
<dbReference type="PROSITE" id="PS51898">
    <property type="entry name" value="TYR_RECOMBINASE"/>
    <property type="match status" value="1"/>
</dbReference>
<reference evidence="5" key="1">
    <citation type="submission" date="2019-09" db="EMBL/GenBank/DDBJ databases">
        <title>In-depth cultivation of the pig gut microbiome towards novel bacterial diversity and tailored functional studies.</title>
        <authorList>
            <person name="Wylensek D."/>
            <person name="Hitch T.C.A."/>
            <person name="Clavel T."/>
        </authorList>
    </citation>
    <scope>NUCLEOTIDE SEQUENCE</scope>
    <source>
        <strain evidence="5">RF-744-FAT-WT-3</strain>
    </source>
</reference>
<dbReference type="RefSeq" id="WP_154572699.1">
    <property type="nucleotide sequence ID" value="NZ_VUNB01000005.1"/>
</dbReference>
<keyword evidence="2" id="KW-0238">DNA-binding</keyword>
<gene>
    <name evidence="5" type="ORF">FYJ66_06430</name>
</gene>
<dbReference type="InterPro" id="IPR010998">
    <property type="entry name" value="Integrase_recombinase_N"/>
</dbReference>
<dbReference type="CDD" id="cd01189">
    <property type="entry name" value="INT_ICEBs1_C_like"/>
    <property type="match status" value="1"/>
</dbReference>
<dbReference type="InterPro" id="IPR011010">
    <property type="entry name" value="DNA_brk_join_enz"/>
</dbReference>
<evidence type="ECO:0000256" key="1">
    <source>
        <dbReference type="ARBA" id="ARBA00008857"/>
    </source>
</evidence>
<protein>
    <submittedName>
        <fullName evidence="5">Site-specific integrase</fullName>
    </submittedName>
</protein>
<dbReference type="EMBL" id="VUNB01000005">
    <property type="protein sequence ID" value="MST69224.1"/>
    <property type="molecule type" value="Genomic_DNA"/>
</dbReference>
<dbReference type="InterPro" id="IPR050090">
    <property type="entry name" value="Tyrosine_recombinase_XerCD"/>
</dbReference>
<dbReference type="InterPro" id="IPR013762">
    <property type="entry name" value="Integrase-like_cat_sf"/>
</dbReference>
<comment type="caution">
    <text evidence="5">The sequence shown here is derived from an EMBL/GenBank/DDBJ whole genome shotgun (WGS) entry which is preliminary data.</text>
</comment>
<dbReference type="Gene3D" id="1.10.150.130">
    <property type="match status" value="1"/>
</dbReference>
<dbReference type="PANTHER" id="PTHR30349:SF64">
    <property type="entry name" value="PROPHAGE INTEGRASE INTD-RELATED"/>
    <property type="match status" value="1"/>
</dbReference>
<organism evidence="5">
    <name type="scientific">Baileyella intestinalis</name>
    <dbReference type="NCBI Taxonomy" id="2606709"/>
    <lineage>
        <taxon>Bacteria</taxon>
        <taxon>Bacillati</taxon>
        <taxon>Bacillota</taxon>
        <taxon>Clostridia</taxon>
        <taxon>Peptostreptococcales</taxon>
        <taxon>Anaerovoracaceae</taxon>
        <taxon>Baileyella</taxon>
    </lineage>
</organism>
<feature type="domain" description="Tyr recombinase" evidence="4">
    <location>
        <begin position="174"/>
        <end position="372"/>
    </location>
</feature>
<evidence type="ECO:0000256" key="2">
    <source>
        <dbReference type="ARBA" id="ARBA00023125"/>
    </source>
</evidence>
<dbReference type="Pfam" id="PF00589">
    <property type="entry name" value="Phage_integrase"/>
    <property type="match status" value="1"/>
</dbReference>
<dbReference type="PANTHER" id="PTHR30349">
    <property type="entry name" value="PHAGE INTEGRASE-RELATED"/>
    <property type="match status" value="1"/>
</dbReference>
<dbReference type="Gene3D" id="1.10.443.10">
    <property type="entry name" value="Intergrase catalytic core"/>
    <property type="match status" value="1"/>
</dbReference>